<dbReference type="GO" id="GO:0016887">
    <property type="term" value="F:ATP hydrolysis activity"/>
    <property type="evidence" value="ECO:0007669"/>
    <property type="project" value="InterPro"/>
</dbReference>
<evidence type="ECO:0000256" key="1">
    <source>
        <dbReference type="ARBA" id="ARBA00022448"/>
    </source>
</evidence>
<dbReference type="PANTHER" id="PTHR45772:SF9">
    <property type="entry name" value="CONSERVED COMPONENT OF ABC TRANSPORTER FOR NATURAL AMINO ACIDS"/>
    <property type="match status" value="1"/>
</dbReference>
<organism evidence="5 6">
    <name type="scientific">Candidatus Merdiplasma excrementigallinarum</name>
    <dbReference type="NCBI Taxonomy" id="2840864"/>
    <lineage>
        <taxon>Bacteria</taxon>
        <taxon>Bacillati</taxon>
        <taxon>Bacillota</taxon>
        <taxon>Clostridia</taxon>
        <taxon>Lachnospirales</taxon>
        <taxon>Lachnospiraceae</taxon>
        <taxon>Lachnospiraceae incertae sedis</taxon>
        <taxon>Candidatus Merdiplasma</taxon>
    </lineage>
</organism>
<reference evidence="5" key="2">
    <citation type="journal article" date="2021" name="PeerJ">
        <title>Extensive microbial diversity within the chicken gut microbiome revealed by metagenomics and culture.</title>
        <authorList>
            <person name="Gilroy R."/>
            <person name="Ravi A."/>
            <person name="Getino M."/>
            <person name="Pursley I."/>
            <person name="Horton D.L."/>
            <person name="Alikhan N.F."/>
            <person name="Baker D."/>
            <person name="Gharbi K."/>
            <person name="Hall N."/>
            <person name="Watson M."/>
            <person name="Adriaenssens E.M."/>
            <person name="Foster-Nyarko E."/>
            <person name="Jarju S."/>
            <person name="Secka A."/>
            <person name="Antonio M."/>
            <person name="Oren A."/>
            <person name="Chaudhuri R.R."/>
            <person name="La Ragione R."/>
            <person name="Hildebrand F."/>
            <person name="Pallen M.J."/>
        </authorList>
    </citation>
    <scope>NUCLEOTIDE SEQUENCE</scope>
    <source>
        <strain evidence="5">ChiBcec6-7307</strain>
    </source>
</reference>
<evidence type="ECO:0000313" key="5">
    <source>
        <dbReference type="EMBL" id="HIV23537.1"/>
    </source>
</evidence>
<proteinExistence type="predicted"/>
<dbReference type="CDD" id="cd03219">
    <property type="entry name" value="ABC_Mj1267_LivG_branched"/>
    <property type="match status" value="1"/>
</dbReference>
<gene>
    <name evidence="5" type="ORF">IAC80_06320</name>
</gene>
<dbReference type="Proteomes" id="UP000886889">
    <property type="component" value="Unassembled WGS sequence"/>
</dbReference>
<dbReference type="Pfam" id="PF12399">
    <property type="entry name" value="BCA_ABC_TP_C"/>
    <property type="match status" value="1"/>
</dbReference>
<keyword evidence="2" id="KW-0547">Nucleotide-binding</keyword>
<dbReference type="PROSITE" id="PS50893">
    <property type="entry name" value="ABC_TRANSPORTER_2"/>
    <property type="match status" value="1"/>
</dbReference>
<dbReference type="Gene3D" id="3.40.50.300">
    <property type="entry name" value="P-loop containing nucleotide triphosphate hydrolases"/>
    <property type="match status" value="1"/>
</dbReference>
<dbReference type="GO" id="GO:0005886">
    <property type="term" value="C:plasma membrane"/>
    <property type="evidence" value="ECO:0007669"/>
    <property type="project" value="TreeGrafter"/>
</dbReference>
<dbReference type="InterPro" id="IPR003439">
    <property type="entry name" value="ABC_transporter-like_ATP-bd"/>
</dbReference>
<evidence type="ECO:0000256" key="2">
    <source>
        <dbReference type="ARBA" id="ARBA00022741"/>
    </source>
</evidence>
<accession>A0A9D1P004</accession>
<dbReference type="InterPro" id="IPR003593">
    <property type="entry name" value="AAA+_ATPase"/>
</dbReference>
<dbReference type="SMART" id="SM00382">
    <property type="entry name" value="AAA"/>
    <property type="match status" value="1"/>
</dbReference>
<evidence type="ECO:0000259" key="4">
    <source>
        <dbReference type="PROSITE" id="PS50893"/>
    </source>
</evidence>
<feature type="domain" description="ABC transporter" evidence="4">
    <location>
        <begin position="4"/>
        <end position="252"/>
    </location>
</feature>
<reference evidence="5" key="1">
    <citation type="submission" date="2020-10" db="EMBL/GenBank/DDBJ databases">
        <authorList>
            <person name="Gilroy R."/>
        </authorList>
    </citation>
    <scope>NUCLEOTIDE SEQUENCE</scope>
    <source>
        <strain evidence="5">ChiBcec6-7307</strain>
    </source>
</reference>
<dbReference type="FunFam" id="3.40.50.300:FF:000421">
    <property type="entry name" value="Branched-chain amino acid ABC transporter ATP-binding protein"/>
    <property type="match status" value="1"/>
</dbReference>
<dbReference type="AlphaFoldDB" id="A0A9D1P004"/>
<dbReference type="PANTHER" id="PTHR45772">
    <property type="entry name" value="CONSERVED COMPONENT OF ABC TRANSPORTER FOR NATURAL AMINO ACIDS-RELATED"/>
    <property type="match status" value="1"/>
</dbReference>
<dbReference type="InterPro" id="IPR051120">
    <property type="entry name" value="ABC_AA/LPS_Transport"/>
</dbReference>
<sequence>MECLTIEKLEMQFKGVKAVQNVSMKLEQGKLYALIGTNGAGKTTIINMISGVLKPTSGTIFFLGQNITGMRPDRIARLGITRTYQNLRLFKKMTVLDNVLMGAQMHSTCGAWQSIFQTSRFRQSEEQLRAKSRKMLDIMGLSAYENEMAGSLPYGNQRKLEIARILAGSPKLLLLDEPAAGMNPQESRELVNIIRNIQEEFDLTILLIEHDMKVVMNLCQYIYCMAAGEVIASGLPQEIRQNPRVIEAYLGKRARNAAN</sequence>
<keyword evidence="3 5" id="KW-0067">ATP-binding</keyword>
<dbReference type="SUPFAM" id="SSF52540">
    <property type="entry name" value="P-loop containing nucleoside triphosphate hydrolases"/>
    <property type="match status" value="1"/>
</dbReference>
<evidence type="ECO:0000313" key="6">
    <source>
        <dbReference type="Proteomes" id="UP000886889"/>
    </source>
</evidence>
<name>A0A9D1P004_9FIRM</name>
<dbReference type="Pfam" id="PF00005">
    <property type="entry name" value="ABC_tran"/>
    <property type="match status" value="1"/>
</dbReference>
<keyword evidence="1" id="KW-0813">Transport</keyword>
<protein>
    <submittedName>
        <fullName evidence="5">ABC transporter ATP-binding protein</fullName>
    </submittedName>
</protein>
<evidence type="ECO:0000256" key="3">
    <source>
        <dbReference type="ARBA" id="ARBA00022840"/>
    </source>
</evidence>
<dbReference type="InterPro" id="IPR032823">
    <property type="entry name" value="BCA_ABC_TP_C"/>
</dbReference>
<comment type="caution">
    <text evidence="5">The sequence shown here is derived from an EMBL/GenBank/DDBJ whole genome shotgun (WGS) entry which is preliminary data.</text>
</comment>
<dbReference type="EMBL" id="DVOS01000055">
    <property type="protein sequence ID" value="HIV23537.1"/>
    <property type="molecule type" value="Genomic_DNA"/>
</dbReference>
<dbReference type="InterPro" id="IPR027417">
    <property type="entry name" value="P-loop_NTPase"/>
</dbReference>
<dbReference type="GO" id="GO:0005524">
    <property type="term" value="F:ATP binding"/>
    <property type="evidence" value="ECO:0007669"/>
    <property type="project" value="UniProtKB-KW"/>
</dbReference>